<evidence type="ECO:0000256" key="1">
    <source>
        <dbReference type="ARBA" id="ARBA00004196"/>
    </source>
</evidence>
<dbReference type="InterPro" id="IPR058627">
    <property type="entry name" value="MdtA-like_C"/>
</dbReference>
<dbReference type="Gene3D" id="2.40.30.170">
    <property type="match status" value="1"/>
</dbReference>
<evidence type="ECO:0000259" key="7">
    <source>
        <dbReference type="Pfam" id="PF25917"/>
    </source>
</evidence>
<reference evidence="10" key="1">
    <citation type="submission" date="2020-04" db="EMBL/GenBank/DDBJ databases">
        <title>Deep metagenomics examines the oral microbiome during advanced dental caries in children, revealing novel taxa and co-occurrences with host molecules.</title>
        <authorList>
            <person name="Baker J.L."/>
            <person name="Morton J.T."/>
            <person name="Dinis M."/>
            <person name="Alvarez R."/>
            <person name="Tran N.C."/>
            <person name="Knight R."/>
            <person name="Edlund A."/>
        </authorList>
    </citation>
    <scope>NUCLEOTIDE SEQUENCE</scope>
    <source>
        <strain evidence="10">JCVI_32_bin.14</strain>
    </source>
</reference>
<accession>A0A930B4T5</accession>
<dbReference type="InterPro" id="IPR058625">
    <property type="entry name" value="MdtA-like_BSH"/>
</dbReference>
<keyword evidence="3" id="KW-0175">Coiled coil</keyword>
<dbReference type="PANTHER" id="PTHR30158">
    <property type="entry name" value="ACRA/E-RELATED COMPONENT OF DRUG EFFLUX TRANSPORTER"/>
    <property type="match status" value="1"/>
</dbReference>
<dbReference type="Pfam" id="PF25967">
    <property type="entry name" value="RND-MFP_C"/>
    <property type="match status" value="1"/>
</dbReference>
<dbReference type="SUPFAM" id="SSF111369">
    <property type="entry name" value="HlyD-like secretion proteins"/>
    <property type="match status" value="1"/>
</dbReference>
<name>A0A930B4T5_9FIRM</name>
<dbReference type="InterPro" id="IPR006143">
    <property type="entry name" value="RND_pump_MFP"/>
</dbReference>
<comment type="subcellular location">
    <subcellularLocation>
        <location evidence="1">Cell envelope</location>
    </subcellularLocation>
</comment>
<comment type="caution">
    <text evidence="10">The sequence shown here is derived from an EMBL/GenBank/DDBJ whole genome shotgun (WGS) entry which is preliminary data.</text>
</comment>
<feature type="domain" description="Multidrug resistance protein MdtA-like C-terminal permuted SH3" evidence="9">
    <location>
        <begin position="298"/>
        <end position="354"/>
    </location>
</feature>
<evidence type="ECO:0000259" key="6">
    <source>
        <dbReference type="Pfam" id="PF25876"/>
    </source>
</evidence>
<keyword evidence="5" id="KW-0732">Signal</keyword>
<dbReference type="Gene3D" id="2.40.50.100">
    <property type="match status" value="1"/>
</dbReference>
<dbReference type="Proteomes" id="UP000757890">
    <property type="component" value="Unassembled WGS sequence"/>
</dbReference>
<dbReference type="Pfam" id="PF25876">
    <property type="entry name" value="HH_MFP_RND"/>
    <property type="match status" value="1"/>
</dbReference>
<feature type="signal peptide" evidence="5">
    <location>
        <begin position="1"/>
        <end position="19"/>
    </location>
</feature>
<feature type="chain" id="PRO_5038658002" evidence="5">
    <location>
        <begin position="20"/>
        <end position="389"/>
    </location>
</feature>
<dbReference type="GO" id="GO:0046677">
    <property type="term" value="P:response to antibiotic"/>
    <property type="evidence" value="ECO:0007669"/>
    <property type="project" value="TreeGrafter"/>
</dbReference>
<dbReference type="EMBL" id="JABZMK010000005">
    <property type="protein sequence ID" value="MBF1128899.1"/>
    <property type="molecule type" value="Genomic_DNA"/>
</dbReference>
<sequence>MKYKKVLAAVMAVSVVILSAGMFTGCGSAKSQQQQSLKVTTFRPFKSDTPIMREYTGSITALQEVPVRAKVSGTVVEKYITGGQHVEAGQALYRIDTRSYASALAAAQASAAQASATYENAKKDLARYEQLVSSGAISKQAYDGQKSSTEAYRAVYEAAQAQVQIASDNLGDTIVTAPFSGTLSMDDVNIGTFATAGTTGLVTLSSSDPLYVQFDMSESEYLQLTRQKNITETLGSELKLRLSNGSIYSETGKIVQVSPGLNGGQLTMKASFANPNNLLIPGMYATIVSDAELAQGSILVPTKALIQLLNKDMLDVIVDGKVQQKAVKVGATYGLYTIIESGIDVTDEVIVEGQNKVQIGQAVEAVETTREEMEESATKAAADQHGLAK</sequence>
<proteinExistence type="inferred from homology"/>
<evidence type="ECO:0000256" key="2">
    <source>
        <dbReference type="ARBA" id="ARBA00009477"/>
    </source>
</evidence>
<comment type="similarity">
    <text evidence="2">Belongs to the membrane fusion protein (MFP) (TC 8.A.1) family.</text>
</comment>
<dbReference type="Pfam" id="PF25944">
    <property type="entry name" value="Beta-barrel_RND"/>
    <property type="match status" value="1"/>
</dbReference>
<dbReference type="GO" id="GO:0005886">
    <property type="term" value="C:plasma membrane"/>
    <property type="evidence" value="ECO:0007669"/>
    <property type="project" value="TreeGrafter"/>
</dbReference>
<feature type="domain" description="Multidrug resistance protein MdtA-like alpha-helical hairpin" evidence="6">
    <location>
        <begin position="104"/>
        <end position="170"/>
    </location>
</feature>
<feature type="domain" description="Multidrug resistance protein MdtA-like beta-barrel" evidence="8">
    <location>
        <begin position="209"/>
        <end position="287"/>
    </location>
</feature>
<organism evidence="10 11">
    <name type="scientific">Dialister invisus</name>
    <dbReference type="NCBI Taxonomy" id="218538"/>
    <lineage>
        <taxon>Bacteria</taxon>
        <taxon>Bacillati</taxon>
        <taxon>Bacillota</taxon>
        <taxon>Negativicutes</taxon>
        <taxon>Veillonellales</taxon>
        <taxon>Veillonellaceae</taxon>
        <taxon>Dialister</taxon>
    </lineage>
</organism>
<feature type="coiled-coil region" evidence="3">
    <location>
        <begin position="104"/>
        <end position="131"/>
    </location>
</feature>
<gene>
    <name evidence="10" type="ORF">HXL70_02510</name>
</gene>
<dbReference type="AlphaFoldDB" id="A0A930B4T5"/>
<dbReference type="NCBIfam" id="TIGR01730">
    <property type="entry name" value="RND_mfp"/>
    <property type="match status" value="1"/>
</dbReference>
<dbReference type="Pfam" id="PF25917">
    <property type="entry name" value="BSH_RND"/>
    <property type="match status" value="1"/>
</dbReference>
<evidence type="ECO:0000259" key="9">
    <source>
        <dbReference type="Pfam" id="PF25967"/>
    </source>
</evidence>
<evidence type="ECO:0000256" key="5">
    <source>
        <dbReference type="SAM" id="SignalP"/>
    </source>
</evidence>
<evidence type="ECO:0000313" key="10">
    <source>
        <dbReference type="EMBL" id="MBF1128899.1"/>
    </source>
</evidence>
<dbReference type="InterPro" id="IPR058624">
    <property type="entry name" value="MdtA-like_HH"/>
</dbReference>
<dbReference type="PROSITE" id="PS51257">
    <property type="entry name" value="PROKAR_LIPOPROTEIN"/>
    <property type="match status" value="1"/>
</dbReference>
<evidence type="ECO:0000256" key="3">
    <source>
        <dbReference type="SAM" id="Coils"/>
    </source>
</evidence>
<evidence type="ECO:0000259" key="8">
    <source>
        <dbReference type="Pfam" id="PF25944"/>
    </source>
</evidence>
<evidence type="ECO:0000313" key="11">
    <source>
        <dbReference type="Proteomes" id="UP000757890"/>
    </source>
</evidence>
<dbReference type="Gene3D" id="2.40.420.20">
    <property type="match status" value="1"/>
</dbReference>
<dbReference type="Gene3D" id="1.10.287.470">
    <property type="entry name" value="Helix hairpin bin"/>
    <property type="match status" value="1"/>
</dbReference>
<dbReference type="GO" id="GO:0022857">
    <property type="term" value="F:transmembrane transporter activity"/>
    <property type="evidence" value="ECO:0007669"/>
    <property type="project" value="InterPro"/>
</dbReference>
<evidence type="ECO:0000256" key="4">
    <source>
        <dbReference type="SAM" id="MobiDB-lite"/>
    </source>
</evidence>
<feature type="region of interest" description="Disordered" evidence="4">
    <location>
        <begin position="368"/>
        <end position="389"/>
    </location>
</feature>
<protein>
    <submittedName>
        <fullName evidence="10">Efflux RND transporter periplasmic adaptor subunit</fullName>
    </submittedName>
</protein>
<feature type="domain" description="Multidrug resistance protein MdtA-like barrel-sandwich hybrid" evidence="7">
    <location>
        <begin position="64"/>
        <end position="199"/>
    </location>
</feature>
<dbReference type="InterPro" id="IPR058626">
    <property type="entry name" value="MdtA-like_b-barrel"/>
</dbReference>